<dbReference type="InterPro" id="IPR029063">
    <property type="entry name" value="SAM-dependent_MTases_sf"/>
</dbReference>
<keyword evidence="2" id="KW-0808">Transferase</keyword>
<dbReference type="GO" id="GO:0008168">
    <property type="term" value="F:methyltransferase activity"/>
    <property type="evidence" value="ECO:0007669"/>
    <property type="project" value="UniProtKB-KW"/>
</dbReference>
<dbReference type="AlphaFoldDB" id="A0A7K3WNK1"/>
<name>A0A7K3WNK1_9FLAO</name>
<dbReference type="InterPro" id="IPR041698">
    <property type="entry name" value="Methyltransf_25"/>
</dbReference>
<dbReference type="GO" id="GO:0032259">
    <property type="term" value="P:methylation"/>
    <property type="evidence" value="ECO:0007669"/>
    <property type="project" value="UniProtKB-KW"/>
</dbReference>
<reference evidence="2 3" key="1">
    <citation type="submission" date="2020-02" db="EMBL/GenBank/DDBJ databases">
        <title>Out from the shadows clarifying the taxonomy of the family Cryomorphaceae and related taxa by utilizing the GTDB taxonomic framework.</title>
        <authorList>
            <person name="Bowman J.P."/>
        </authorList>
    </citation>
    <scope>NUCLEOTIDE SEQUENCE [LARGE SCALE GENOMIC DNA]</scope>
    <source>
        <strain evidence="2 3">QSSC 1-22</strain>
    </source>
</reference>
<proteinExistence type="predicted"/>
<dbReference type="EMBL" id="JAAGVY010000009">
    <property type="protein sequence ID" value="NEN23230.1"/>
    <property type="molecule type" value="Genomic_DNA"/>
</dbReference>
<organism evidence="2 3">
    <name type="scientific">Cryomorpha ignava</name>
    <dbReference type="NCBI Taxonomy" id="101383"/>
    <lineage>
        <taxon>Bacteria</taxon>
        <taxon>Pseudomonadati</taxon>
        <taxon>Bacteroidota</taxon>
        <taxon>Flavobacteriia</taxon>
        <taxon>Flavobacteriales</taxon>
        <taxon>Cryomorphaceae</taxon>
        <taxon>Cryomorpha</taxon>
    </lineage>
</organism>
<dbReference type="Gene3D" id="3.40.50.150">
    <property type="entry name" value="Vaccinia Virus protein VP39"/>
    <property type="match status" value="1"/>
</dbReference>
<protein>
    <submittedName>
        <fullName evidence="2">Class I SAM-dependent methyltransferase</fullName>
    </submittedName>
</protein>
<evidence type="ECO:0000259" key="1">
    <source>
        <dbReference type="Pfam" id="PF13649"/>
    </source>
</evidence>
<dbReference type="Proteomes" id="UP000486602">
    <property type="component" value="Unassembled WGS sequence"/>
</dbReference>
<dbReference type="CDD" id="cd02440">
    <property type="entry name" value="AdoMet_MTases"/>
    <property type="match status" value="1"/>
</dbReference>
<keyword evidence="2" id="KW-0489">Methyltransferase</keyword>
<dbReference type="SUPFAM" id="SSF53335">
    <property type="entry name" value="S-adenosyl-L-methionine-dependent methyltransferases"/>
    <property type="match status" value="1"/>
</dbReference>
<accession>A0A7K3WNK1</accession>
<evidence type="ECO:0000313" key="2">
    <source>
        <dbReference type="EMBL" id="NEN23230.1"/>
    </source>
</evidence>
<dbReference type="Pfam" id="PF13649">
    <property type="entry name" value="Methyltransf_25"/>
    <property type="match status" value="1"/>
</dbReference>
<sequence>MSDSKDYLEVNRQTWNEKTKSHVGSDFYDQKNFLAGKSSLNQIELDLLGDVKGMSILHLQCHFGQDSISLSRMGAHVTGIDFSDTAIAEAEKFAKQVGADTRFVCCDVYSLPQMLTGNFDFVFTSYGTIGWLPDIDKWAGVVAHYLKPGGSFIMAEFHPVVWMFDNDFKEIQYRYFNDQPILETETGTYAEKDAPIRTKTITWNHALGEVCTALNNHGIALTQLREFDYSPYNIFPDSEEYEPGKFRMKKFGNKLPLIYALSGIKRD</sequence>
<comment type="caution">
    <text evidence="2">The sequence shown here is derived from an EMBL/GenBank/DDBJ whole genome shotgun (WGS) entry which is preliminary data.</text>
</comment>
<feature type="domain" description="Methyltransferase" evidence="1">
    <location>
        <begin position="56"/>
        <end position="150"/>
    </location>
</feature>
<gene>
    <name evidence="2" type="ORF">G3O08_06920</name>
</gene>
<evidence type="ECO:0000313" key="3">
    <source>
        <dbReference type="Proteomes" id="UP000486602"/>
    </source>
</evidence>
<dbReference type="RefSeq" id="WP_163284244.1">
    <property type="nucleotide sequence ID" value="NZ_JAAGVY010000009.1"/>
</dbReference>
<keyword evidence="3" id="KW-1185">Reference proteome</keyword>